<dbReference type="AlphaFoldDB" id="A0A0F7U8G4"/>
<dbReference type="CDD" id="cd00268">
    <property type="entry name" value="DEADc"/>
    <property type="match status" value="1"/>
</dbReference>
<dbReference type="Gene3D" id="3.40.50.300">
    <property type="entry name" value="P-loop containing nucleotide triphosphate hydrolases"/>
    <property type="match status" value="2"/>
</dbReference>
<gene>
    <name evidence="11" type="ORF">BN1204_005540</name>
</gene>
<dbReference type="GO" id="GO:0005524">
    <property type="term" value="F:ATP binding"/>
    <property type="evidence" value="ECO:0007669"/>
    <property type="project" value="UniProtKB-KW"/>
</dbReference>
<dbReference type="Pfam" id="PF26142">
    <property type="entry name" value="DD_DDX21-DDX50"/>
    <property type="match status" value="1"/>
</dbReference>
<comment type="similarity">
    <text evidence="1">Belongs to the DEAD box helicase family. DDX21/DDX50 subfamily.</text>
</comment>
<feature type="compositionally biased region" description="Basic residues" evidence="8">
    <location>
        <begin position="1198"/>
        <end position="1207"/>
    </location>
</feature>
<evidence type="ECO:0000256" key="2">
    <source>
        <dbReference type="ARBA" id="ARBA00012552"/>
    </source>
</evidence>
<dbReference type="PANTHER" id="PTHR47959:SF1">
    <property type="entry name" value="ATP-DEPENDENT RNA HELICASE DBPA"/>
    <property type="match status" value="1"/>
</dbReference>
<dbReference type="CDD" id="cd18787">
    <property type="entry name" value="SF2_C_DEAD"/>
    <property type="match status" value="1"/>
</dbReference>
<feature type="region of interest" description="Disordered" evidence="8">
    <location>
        <begin position="1142"/>
        <end position="1237"/>
    </location>
</feature>
<keyword evidence="3" id="KW-0547">Nucleotide-binding</keyword>
<feature type="domain" description="Helicase ATP-binding" evidence="9">
    <location>
        <begin position="538"/>
        <end position="779"/>
    </location>
</feature>
<feature type="compositionally biased region" description="Basic and acidic residues" evidence="8">
    <location>
        <begin position="1223"/>
        <end position="1237"/>
    </location>
</feature>
<dbReference type="Pfam" id="PF08152">
    <property type="entry name" value="GUCT"/>
    <property type="match status" value="1"/>
</dbReference>
<feature type="domain" description="Helicase C-terminal" evidence="10">
    <location>
        <begin position="828"/>
        <end position="976"/>
    </location>
</feature>
<dbReference type="SUPFAM" id="SSF52540">
    <property type="entry name" value="P-loop containing nucleoside triphosphate hydrolases"/>
    <property type="match status" value="1"/>
</dbReference>
<dbReference type="InterPro" id="IPR012562">
    <property type="entry name" value="GUCT"/>
</dbReference>
<feature type="compositionally biased region" description="Basic and acidic residues" evidence="8">
    <location>
        <begin position="320"/>
        <end position="330"/>
    </location>
</feature>
<dbReference type="SMART" id="SM00490">
    <property type="entry name" value="HELICc"/>
    <property type="match status" value="1"/>
</dbReference>
<keyword evidence="4" id="KW-0378">Hydrolase</keyword>
<dbReference type="GO" id="GO:0003723">
    <property type="term" value="F:RNA binding"/>
    <property type="evidence" value="ECO:0007669"/>
    <property type="project" value="UniProtKB-KW"/>
</dbReference>
<dbReference type="Pfam" id="PF00271">
    <property type="entry name" value="Helicase_C"/>
    <property type="match status" value="1"/>
</dbReference>
<protein>
    <recommendedName>
        <fullName evidence="2">RNA helicase</fullName>
        <ecNumber evidence="2">3.6.4.13</ecNumber>
    </recommendedName>
</protein>
<evidence type="ECO:0000313" key="11">
    <source>
        <dbReference type="EMBL" id="CEL64672.1"/>
    </source>
</evidence>
<dbReference type="EMBL" id="LN714476">
    <property type="protein sequence ID" value="CEL64672.1"/>
    <property type="molecule type" value="Genomic_DNA"/>
</dbReference>
<feature type="compositionally biased region" description="Basic and acidic residues" evidence="8">
    <location>
        <begin position="339"/>
        <end position="361"/>
    </location>
</feature>
<feature type="compositionally biased region" description="Basic and acidic residues" evidence="8">
    <location>
        <begin position="1161"/>
        <end position="1180"/>
    </location>
</feature>
<dbReference type="EC" id="3.6.4.13" evidence="2"/>
<dbReference type="InterPro" id="IPR014001">
    <property type="entry name" value="Helicase_ATP-bd"/>
</dbReference>
<sequence length="1237" mass="133310">MEAPSASSLSPCPFSLPSAGSSPDTHLAPGRCLSALPFPARPLTPLAPGDPPGSVSRASRSSPALRVSCSVLDSPHLLTSRDSKMDQNRLLRSLALYLRLALLALAFSLLGASARTAFPDSRARPPRQSPAPWSSLLRPILPLSPPSVSPFSRPSRCSSGPICAESPARISAAASRTEPGGCLPSRTNRSSTFFRSVVGAPSPVCASSCAFVSPLFASSFSPPRAWPLFAPFLASCNQPTSAQSLCPASALRRPSPAIESLSFFAPQRSTCEDSGAAHASRHLRSAELSVSSPTRLFAEKGEDPQRDLHVENDSEGAFGEEARPEAERSLDASVSAADNAERRSGACDGLDSRRSAAKDGESSAVSFGDAPFSASTEEEEGDYWSDASLVSLQEEPRSTEEGERDIADAKSAASAAGRDKSAAKPSEAKSAGKRGPGLRDGDSADGPDAPRRKKPKEQGTDEARQGEIPEEDATLTFLFPEEEEARQKNAAAAAVARSLASTTSKLFASLHPKISSATVEALQARGITAMTPIQSESYDVLFDGRDVVARSETGSGKTIGFALPLMERERRDMERDFAGDLPGEDAAEKELRRRDSDFYEQPRVLVLEPTRELARQVAQEVERLGDALDLSSFCVYGGVPVESQLRHLRREKQRRSRPGASPGFAGDVSPLGRRRQRDDQRDSGRLDVLIATPGRLLDLMGLNEGRETPQQDVDLSSVRHVVLDEADEMLKLGFAADVEKILQKVKENPFNVQVILFSATTPDWVKDVAGAYLRNPKHIDILAERKLRTSTTVSHLAVRLPALAASSHGRVAPWSGRGSSPTAAAAPLLQDLILAESASGKQAIIFVPTKADADALANAADFEKIGASVLHGDIGQETRQAVMEGFRRGRYKVLIATDVAARGIDVDSVDLVIHCGVPTDADTYIHRSGRTGRAGRAGKSLVLVSPQEVADLERLERACGFKFSFIHLPSPNAVLKSGANTASRLLDSISPSVLPFFRPAAEDLLRRGDLYGVSAVEIVARALAAAANMKTLPQRSLLTGMAAQLTVLFTNRQRDWKSPNDIYYWIRAVAEDLGVELPPTLGEIRQSAADRRVAYFDLPVEIGAGFLKAFKTRARAEHVRVVAMSRAEHLLTPLVNENAGERNLPHFFGRGGSSTSRYRRSGSDFDGSRKGPWTSKDRRSSLWKGRNAGSFGSDSHRGYSHGQRKRPSGREPNENIWGSSSRRSREGRNDDAHFWDV</sequence>
<organism evidence="11">
    <name type="scientific">Neospora caninum (strain Liverpool)</name>
    <dbReference type="NCBI Taxonomy" id="572307"/>
    <lineage>
        <taxon>Eukaryota</taxon>
        <taxon>Sar</taxon>
        <taxon>Alveolata</taxon>
        <taxon>Apicomplexa</taxon>
        <taxon>Conoidasida</taxon>
        <taxon>Coccidia</taxon>
        <taxon>Eucoccidiorida</taxon>
        <taxon>Eimeriorina</taxon>
        <taxon>Sarcocystidae</taxon>
        <taxon>Neospora</taxon>
    </lineage>
</organism>
<evidence type="ECO:0000256" key="1">
    <source>
        <dbReference type="ARBA" id="ARBA00006517"/>
    </source>
</evidence>
<dbReference type="GO" id="GO:0016787">
    <property type="term" value="F:hydrolase activity"/>
    <property type="evidence" value="ECO:0007669"/>
    <property type="project" value="UniProtKB-KW"/>
</dbReference>
<feature type="region of interest" description="Disordered" evidence="8">
    <location>
        <begin position="649"/>
        <end position="684"/>
    </location>
</feature>
<proteinExistence type="inferred from homology"/>
<dbReference type="SMART" id="SM00487">
    <property type="entry name" value="DEXDc"/>
    <property type="match status" value="1"/>
</dbReference>
<keyword evidence="7" id="KW-0694">RNA-binding</keyword>
<evidence type="ECO:0000256" key="4">
    <source>
        <dbReference type="ARBA" id="ARBA00022801"/>
    </source>
</evidence>
<evidence type="ECO:0000256" key="7">
    <source>
        <dbReference type="ARBA" id="ARBA00022884"/>
    </source>
</evidence>
<keyword evidence="6" id="KW-0067">ATP-binding</keyword>
<dbReference type="InterPro" id="IPR050079">
    <property type="entry name" value="DEAD_box_RNA_helicase"/>
</dbReference>
<feature type="region of interest" description="Disordered" evidence="8">
    <location>
        <begin position="1"/>
        <end position="26"/>
    </location>
</feature>
<evidence type="ECO:0000259" key="9">
    <source>
        <dbReference type="PROSITE" id="PS51192"/>
    </source>
</evidence>
<evidence type="ECO:0000256" key="8">
    <source>
        <dbReference type="SAM" id="MobiDB-lite"/>
    </source>
</evidence>
<dbReference type="InterPro" id="IPR027417">
    <property type="entry name" value="P-loop_NTPase"/>
</dbReference>
<feature type="region of interest" description="Disordered" evidence="8">
    <location>
        <begin position="315"/>
        <end position="472"/>
    </location>
</feature>
<dbReference type="PROSITE" id="PS51192">
    <property type="entry name" value="HELICASE_ATP_BIND_1"/>
    <property type="match status" value="1"/>
</dbReference>
<keyword evidence="5 11" id="KW-0347">Helicase</keyword>
<evidence type="ECO:0000259" key="10">
    <source>
        <dbReference type="PROSITE" id="PS51194"/>
    </source>
</evidence>
<dbReference type="Pfam" id="PF00270">
    <property type="entry name" value="DEAD"/>
    <property type="match status" value="2"/>
</dbReference>
<dbReference type="InterPro" id="IPR000629">
    <property type="entry name" value="RNA-helicase_DEAD-box_CS"/>
</dbReference>
<feature type="region of interest" description="Disordered" evidence="8">
    <location>
        <begin position="118"/>
        <end position="138"/>
    </location>
</feature>
<dbReference type="InterPro" id="IPR001650">
    <property type="entry name" value="Helicase_C-like"/>
</dbReference>
<evidence type="ECO:0000256" key="6">
    <source>
        <dbReference type="ARBA" id="ARBA00022840"/>
    </source>
</evidence>
<dbReference type="GO" id="GO:0003724">
    <property type="term" value="F:RNA helicase activity"/>
    <property type="evidence" value="ECO:0007669"/>
    <property type="project" value="UniProtKB-EC"/>
</dbReference>
<feature type="compositionally biased region" description="Basic and acidic residues" evidence="8">
    <location>
        <begin position="394"/>
        <end position="408"/>
    </location>
</feature>
<dbReference type="InterPro" id="IPR059027">
    <property type="entry name" value="DD_DDX21-DDX50"/>
</dbReference>
<dbReference type="InterPro" id="IPR011545">
    <property type="entry name" value="DEAD/DEAH_box_helicase_dom"/>
</dbReference>
<dbReference type="PROSITE" id="PS00039">
    <property type="entry name" value="DEAD_ATP_HELICASE"/>
    <property type="match status" value="1"/>
</dbReference>
<dbReference type="InterPro" id="IPR044742">
    <property type="entry name" value="DEAD/DEAH_RhlB"/>
</dbReference>
<feature type="compositionally biased region" description="Basic and acidic residues" evidence="8">
    <location>
        <begin position="456"/>
        <end position="467"/>
    </location>
</feature>
<evidence type="ECO:0000256" key="3">
    <source>
        <dbReference type="ARBA" id="ARBA00022741"/>
    </source>
</evidence>
<dbReference type="PROSITE" id="PS51194">
    <property type="entry name" value="HELICASE_CTER"/>
    <property type="match status" value="1"/>
</dbReference>
<dbReference type="PANTHER" id="PTHR47959">
    <property type="entry name" value="ATP-DEPENDENT RNA HELICASE RHLE-RELATED"/>
    <property type="match status" value="1"/>
</dbReference>
<name>A0A0F7U8G4_NEOCL</name>
<accession>A0A0F7U8G4</accession>
<evidence type="ECO:0000256" key="5">
    <source>
        <dbReference type="ARBA" id="ARBA00022806"/>
    </source>
</evidence>
<reference evidence="11" key="1">
    <citation type="journal article" date="2015" name="PLoS ONE">
        <title>Comprehensive Evaluation of Toxoplasma gondii VEG and Neospora caninum LIV Genomes with Tachyzoite Stage Transcriptome and Proteome Defines Novel Transcript Features.</title>
        <authorList>
            <person name="Ramaprasad A."/>
            <person name="Mourier T."/>
            <person name="Naeem R."/>
            <person name="Malas T.B."/>
            <person name="Moussa E."/>
            <person name="Panigrahi A."/>
            <person name="Vermont S.J."/>
            <person name="Otto T.D."/>
            <person name="Wastling J."/>
            <person name="Pain A."/>
        </authorList>
    </citation>
    <scope>NUCLEOTIDE SEQUENCE</scope>
    <source>
        <strain evidence="11">Liverpool</strain>
    </source>
</reference>
<feature type="compositionally biased region" description="Low complexity" evidence="8">
    <location>
        <begin position="1"/>
        <end position="19"/>
    </location>
</feature>
<dbReference type="GO" id="GO:0005829">
    <property type="term" value="C:cytosol"/>
    <property type="evidence" value="ECO:0007669"/>
    <property type="project" value="TreeGrafter"/>
</dbReference>